<evidence type="ECO:0000256" key="3">
    <source>
        <dbReference type="ARBA" id="ARBA00001946"/>
    </source>
</evidence>
<evidence type="ECO:0000256" key="8">
    <source>
        <dbReference type="ARBA" id="ARBA00022490"/>
    </source>
</evidence>
<comment type="catalytic activity">
    <reaction evidence="1">
        <text>Endonucleolytic cleavage to 5'-phosphomonoester.</text>
        <dbReference type="EC" id="3.1.26.4"/>
    </reaction>
</comment>
<dbReference type="NCBIfam" id="NF000595">
    <property type="entry name" value="PRK00015.1-3"/>
    <property type="match status" value="1"/>
</dbReference>
<dbReference type="GO" id="GO:0046872">
    <property type="term" value="F:metal ion binding"/>
    <property type="evidence" value="ECO:0007669"/>
    <property type="project" value="UniProtKB-KW"/>
</dbReference>
<dbReference type="SUPFAM" id="SSF53098">
    <property type="entry name" value="Ribonuclease H-like"/>
    <property type="match status" value="1"/>
</dbReference>
<evidence type="ECO:0000256" key="2">
    <source>
        <dbReference type="ARBA" id="ARBA00001936"/>
    </source>
</evidence>
<evidence type="ECO:0000256" key="11">
    <source>
        <dbReference type="ARBA" id="ARBA00022759"/>
    </source>
</evidence>
<evidence type="ECO:0000313" key="15">
    <source>
        <dbReference type="EMBL" id="QHT03072.1"/>
    </source>
</evidence>
<comment type="similarity">
    <text evidence="5">Belongs to the RNase HII family.</text>
</comment>
<dbReference type="GO" id="GO:0032299">
    <property type="term" value="C:ribonuclease H2 complex"/>
    <property type="evidence" value="ECO:0007669"/>
    <property type="project" value="TreeGrafter"/>
</dbReference>
<evidence type="ECO:0000256" key="1">
    <source>
        <dbReference type="ARBA" id="ARBA00000077"/>
    </source>
</evidence>
<name>A0A6C0CFZ4_9ZZZZ</name>
<dbReference type="EC" id="3.1.26.4" evidence="6"/>
<comment type="cofactor">
    <cofactor evidence="2">
        <name>Mn(2+)</name>
        <dbReference type="ChEBI" id="CHEBI:29035"/>
    </cofactor>
</comment>
<dbReference type="GO" id="GO:0005737">
    <property type="term" value="C:cytoplasm"/>
    <property type="evidence" value="ECO:0007669"/>
    <property type="project" value="UniProtKB-SubCell"/>
</dbReference>
<dbReference type="GO" id="GO:0043137">
    <property type="term" value="P:DNA replication, removal of RNA primer"/>
    <property type="evidence" value="ECO:0007669"/>
    <property type="project" value="TreeGrafter"/>
</dbReference>
<organism evidence="15">
    <name type="scientific">viral metagenome</name>
    <dbReference type="NCBI Taxonomy" id="1070528"/>
    <lineage>
        <taxon>unclassified sequences</taxon>
        <taxon>metagenomes</taxon>
        <taxon>organismal metagenomes</taxon>
    </lineage>
</organism>
<dbReference type="InterPro" id="IPR012337">
    <property type="entry name" value="RNaseH-like_sf"/>
</dbReference>
<keyword evidence="13" id="KW-0464">Manganese</keyword>
<dbReference type="PANTHER" id="PTHR10954">
    <property type="entry name" value="RIBONUCLEASE H2 SUBUNIT A"/>
    <property type="match status" value="1"/>
</dbReference>
<evidence type="ECO:0000256" key="12">
    <source>
        <dbReference type="ARBA" id="ARBA00022801"/>
    </source>
</evidence>
<evidence type="ECO:0000256" key="7">
    <source>
        <dbReference type="ARBA" id="ARBA00019179"/>
    </source>
</evidence>
<dbReference type="PROSITE" id="PS51975">
    <property type="entry name" value="RNASE_H_2"/>
    <property type="match status" value="1"/>
</dbReference>
<dbReference type="AlphaFoldDB" id="A0A6C0CFZ4"/>
<evidence type="ECO:0000259" key="14">
    <source>
        <dbReference type="PROSITE" id="PS51975"/>
    </source>
</evidence>
<keyword evidence="11" id="KW-0255">Endonuclease</keyword>
<evidence type="ECO:0000256" key="10">
    <source>
        <dbReference type="ARBA" id="ARBA00022723"/>
    </source>
</evidence>
<keyword evidence="9" id="KW-0540">Nuclease</keyword>
<feature type="domain" description="RNase H type-2" evidence="14">
    <location>
        <begin position="7"/>
        <end position="209"/>
    </location>
</feature>
<sequence>MYLKSDTNTIGVDEAGRGTLFGNVVAAAVIMPDDLDDELFNQIKDSKKLSFKKRSILAQYIKEKALTFGIGICSPKEIDEINILQSSIKAMHRALFQAYKNKKFTSILVDGNYFKPIISPDNDDEVIEFNCITKGDQTYINIAAASILAKDHHDNEIIKIVNENPDLNKYDLLKNMGYATLNHRNAINKYGIHDLHRKTFSSCINKDSI</sequence>
<dbReference type="CDD" id="cd07182">
    <property type="entry name" value="RNase_HII_bacteria_HII_like"/>
    <property type="match status" value="1"/>
</dbReference>
<dbReference type="InterPro" id="IPR024567">
    <property type="entry name" value="RNase_HII/HIII_dom"/>
</dbReference>
<comment type="cofactor">
    <cofactor evidence="3">
        <name>Mg(2+)</name>
        <dbReference type="ChEBI" id="CHEBI:18420"/>
    </cofactor>
</comment>
<reference evidence="15" key="1">
    <citation type="journal article" date="2020" name="Nature">
        <title>Giant virus diversity and host interactions through global metagenomics.</title>
        <authorList>
            <person name="Schulz F."/>
            <person name="Roux S."/>
            <person name="Paez-Espino D."/>
            <person name="Jungbluth S."/>
            <person name="Walsh D.A."/>
            <person name="Denef V.J."/>
            <person name="McMahon K.D."/>
            <person name="Konstantinidis K.T."/>
            <person name="Eloe-Fadrosh E.A."/>
            <person name="Kyrpides N.C."/>
            <person name="Woyke T."/>
        </authorList>
    </citation>
    <scope>NUCLEOTIDE SEQUENCE</scope>
    <source>
        <strain evidence="15">GVMAG-M-3300020727-4</strain>
    </source>
</reference>
<protein>
    <recommendedName>
        <fullName evidence="7">Ribonuclease HII</fullName>
        <ecNumber evidence="6">3.1.26.4</ecNumber>
    </recommendedName>
</protein>
<evidence type="ECO:0000256" key="5">
    <source>
        <dbReference type="ARBA" id="ARBA00007383"/>
    </source>
</evidence>
<evidence type="ECO:0000256" key="6">
    <source>
        <dbReference type="ARBA" id="ARBA00012180"/>
    </source>
</evidence>
<dbReference type="InterPro" id="IPR036397">
    <property type="entry name" value="RNaseH_sf"/>
</dbReference>
<dbReference type="GO" id="GO:0004523">
    <property type="term" value="F:RNA-DNA hybrid ribonuclease activity"/>
    <property type="evidence" value="ECO:0007669"/>
    <property type="project" value="UniProtKB-EC"/>
</dbReference>
<evidence type="ECO:0000256" key="13">
    <source>
        <dbReference type="ARBA" id="ARBA00023211"/>
    </source>
</evidence>
<dbReference type="EMBL" id="MN739405">
    <property type="protein sequence ID" value="QHT03072.1"/>
    <property type="molecule type" value="Genomic_DNA"/>
</dbReference>
<dbReference type="InterPro" id="IPR001352">
    <property type="entry name" value="RNase_HII/HIII"/>
</dbReference>
<dbReference type="GO" id="GO:0003723">
    <property type="term" value="F:RNA binding"/>
    <property type="evidence" value="ECO:0007669"/>
    <property type="project" value="InterPro"/>
</dbReference>
<dbReference type="Pfam" id="PF01351">
    <property type="entry name" value="RNase_HII"/>
    <property type="match status" value="1"/>
</dbReference>
<accession>A0A6C0CFZ4</accession>
<dbReference type="InterPro" id="IPR022898">
    <property type="entry name" value="RNase_HII"/>
</dbReference>
<proteinExistence type="inferred from homology"/>
<comment type="subcellular location">
    <subcellularLocation>
        <location evidence="4">Cytoplasm</location>
    </subcellularLocation>
</comment>
<dbReference type="GO" id="GO:0006298">
    <property type="term" value="P:mismatch repair"/>
    <property type="evidence" value="ECO:0007669"/>
    <property type="project" value="TreeGrafter"/>
</dbReference>
<dbReference type="Gene3D" id="3.30.420.10">
    <property type="entry name" value="Ribonuclease H-like superfamily/Ribonuclease H"/>
    <property type="match status" value="1"/>
</dbReference>
<keyword evidence="10" id="KW-0479">Metal-binding</keyword>
<keyword evidence="12" id="KW-0378">Hydrolase</keyword>
<keyword evidence="8" id="KW-0963">Cytoplasm</keyword>
<evidence type="ECO:0000256" key="9">
    <source>
        <dbReference type="ARBA" id="ARBA00022722"/>
    </source>
</evidence>
<dbReference type="PANTHER" id="PTHR10954:SF18">
    <property type="entry name" value="RIBONUCLEASE HII"/>
    <property type="match status" value="1"/>
</dbReference>
<evidence type="ECO:0000256" key="4">
    <source>
        <dbReference type="ARBA" id="ARBA00004496"/>
    </source>
</evidence>